<keyword evidence="1" id="KW-1133">Transmembrane helix</keyword>
<protein>
    <recommendedName>
        <fullName evidence="4">Prepilin-type cleavage/methylation domain-containing protein</fullName>
    </recommendedName>
</protein>
<evidence type="ECO:0008006" key="4">
    <source>
        <dbReference type="Google" id="ProtNLM"/>
    </source>
</evidence>
<dbReference type="SUPFAM" id="SSF54523">
    <property type="entry name" value="Pili subunits"/>
    <property type="match status" value="1"/>
</dbReference>
<feature type="transmembrane region" description="Helical" evidence="1">
    <location>
        <begin position="6"/>
        <end position="30"/>
    </location>
</feature>
<dbReference type="NCBIfam" id="TIGR02532">
    <property type="entry name" value="IV_pilin_GFxxxE"/>
    <property type="match status" value="1"/>
</dbReference>
<evidence type="ECO:0000256" key="1">
    <source>
        <dbReference type="SAM" id="Phobius"/>
    </source>
</evidence>
<name>A0A432W8E8_9GAMM</name>
<reference evidence="2 3" key="1">
    <citation type="journal article" date="2011" name="Front. Microbiol.">
        <title>Genomic signatures of strain selection and enhancement in Bacillus atrophaeus var. globigii, a historical biowarfare simulant.</title>
        <authorList>
            <person name="Gibbons H.S."/>
            <person name="Broomall S.M."/>
            <person name="McNew L.A."/>
            <person name="Daligault H."/>
            <person name="Chapman C."/>
            <person name="Bruce D."/>
            <person name="Karavis M."/>
            <person name="Krepps M."/>
            <person name="McGregor P.A."/>
            <person name="Hong C."/>
            <person name="Park K.H."/>
            <person name="Akmal A."/>
            <person name="Feldman A."/>
            <person name="Lin J.S."/>
            <person name="Chang W.E."/>
            <person name="Higgs B.W."/>
            <person name="Demirev P."/>
            <person name="Lindquist J."/>
            <person name="Liem A."/>
            <person name="Fochler E."/>
            <person name="Read T.D."/>
            <person name="Tapia R."/>
            <person name="Johnson S."/>
            <person name="Bishop-Lilly K.A."/>
            <person name="Detter C."/>
            <person name="Han C."/>
            <person name="Sozhamannan S."/>
            <person name="Rosenzweig C.N."/>
            <person name="Skowronski E.W."/>
        </authorList>
    </citation>
    <scope>NUCLEOTIDE SEQUENCE [LARGE SCALE GENOMIC DNA]</scope>
    <source>
        <strain evidence="2 3">MLST1</strain>
    </source>
</reference>
<keyword evidence="1" id="KW-0472">Membrane</keyword>
<gene>
    <name evidence="2" type="ORF">CWE09_06605</name>
</gene>
<accession>A0A432W8E8</accession>
<evidence type="ECO:0000313" key="3">
    <source>
        <dbReference type="Proteomes" id="UP000288293"/>
    </source>
</evidence>
<dbReference type="Pfam" id="PF07963">
    <property type="entry name" value="N_methyl"/>
    <property type="match status" value="1"/>
</dbReference>
<keyword evidence="1" id="KW-0812">Transmembrane</keyword>
<dbReference type="InterPro" id="IPR012902">
    <property type="entry name" value="N_methyl_site"/>
</dbReference>
<organism evidence="2 3">
    <name type="scientific">Aliidiomarina minuta</name>
    <dbReference type="NCBI Taxonomy" id="880057"/>
    <lineage>
        <taxon>Bacteria</taxon>
        <taxon>Pseudomonadati</taxon>
        <taxon>Pseudomonadota</taxon>
        <taxon>Gammaproteobacteria</taxon>
        <taxon>Alteromonadales</taxon>
        <taxon>Idiomarinaceae</taxon>
        <taxon>Aliidiomarina</taxon>
    </lineage>
</organism>
<evidence type="ECO:0000313" key="2">
    <source>
        <dbReference type="EMBL" id="RUO26374.1"/>
    </source>
</evidence>
<comment type="caution">
    <text evidence="2">The sequence shown here is derived from an EMBL/GenBank/DDBJ whole genome shotgun (WGS) entry which is preliminary data.</text>
</comment>
<dbReference type="PROSITE" id="PS00409">
    <property type="entry name" value="PROKAR_NTER_METHYL"/>
    <property type="match status" value="1"/>
</dbReference>
<keyword evidence="3" id="KW-1185">Reference proteome</keyword>
<dbReference type="RefSeq" id="WP_126803184.1">
    <property type="nucleotide sequence ID" value="NZ_PIPL01000001.1"/>
</dbReference>
<dbReference type="AlphaFoldDB" id="A0A432W8E8"/>
<dbReference type="Proteomes" id="UP000288293">
    <property type="component" value="Unassembled WGS sequence"/>
</dbReference>
<dbReference type="EMBL" id="PIPL01000001">
    <property type="protein sequence ID" value="RUO26374.1"/>
    <property type="molecule type" value="Genomic_DNA"/>
</dbReference>
<dbReference type="InterPro" id="IPR045584">
    <property type="entry name" value="Pilin-like"/>
</dbReference>
<dbReference type="OrthoDB" id="6238532at2"/>
<proteinExistence type="predicted"/>
<sequence>MRFSAGFSLIELTIAIFLLGVAGALTYPMLSNSWNNQKLRHYSLLTLAEFQHARQLAITSERDVVLRIDRDYLCTGFADEAIDKCQPSAFLLEHGFQFKHNYGRNTPVQFTAGRGFAAFSAGQVAIVKASHAEVSGLIISSLGRIRWCQWGTALHGVAHCDS</sequence>